<reference evidence="2 3" key="1">
    <citation type="journal article" date="2010" name="Science">
        <title>Genome expansion and gene loss in powdery mildew fungi reveal tradeoffs in extreme parasitism.</title>
        <authorList>
            <person name="Spanu P.D."/>
            <person name="Abbott J.C."/>
            <person name="Amselem J."/>
            <person name="Burgis T.A."/>
            <person name="Soanes D.M."/>
            <person name="Stueber K."/>
            <person name="Ver Loren van Themaat E."/>
            <person name="Brown J.K.M."/>
            <person name="Butcher S.A."/>
            <person name="Gurr S.J."/>
            <person name="Lebrun M.-H."/>
            <person name="Ridout C.J."/>
            <person name="Schulze-Lefert P."/>
            <person name="Talbot N.J."/>
            <person name="Ahmadinejad N."/>
            <person name="Ametz C."/>
            <person name="Barton G.R."/>
            <person name="Benjdia M."/>
            <person name="Bidzinski P."/>
            <person name="Bindschedler L.V."/>
            <person name="Both M."/>
            <person name="Brewer M.T."/>
            <person name="Cadle-Davidson L."/>
            <person name="Cadle-Davidson M.M."/>
            <person name="Collemare J."/>
            <person name="Cramer R."/>
            <person name="Frenkel O."/>
            <person name="Godfrey D."/>
            <person name="Harriman J."/>
            <person name="Hoede C."/>
            <person name="King B.C."/>
            <person name="Klages S."/>
            <person name="Kleemann J."/>
            <person name="Knoll D."/>
            <person name="Koti P.S."/>
            <person name="Kreplak J."/>
            <person name="Lopez-Ruiz F.J."/>
            <person name="Lu X."/>
            <person name="Maekawa T."/>
            <person name="Mahanil S."/>
            <person name="Micali C."/>
            <person name="Milgroom M.G."/>
            <person name="Montana G."/>
            <person name="Noir S."/>
            <person name="O'Connell R.J."/>
            <person name="Oberhaensli S."/>
            <person name="Parlange F."/>
            <person name="Pedersen C."/>
            <person name="Quesneville H."/>
            <person name="Reinhardt R."/>
            <person name="Rott M."/>
            <person name="Sacristan S."/>
            <person name="Schmidt S.M."/>
            <person name="Schoen M."/>
            <person name="Skamnioti P."/>
            <person name="Sommer H."/>
            <person name="Stephens A."/>
            <person name="Takahara H."/>
            <person name="Thordal-Christensen H."/>
            <person name="Vigouroux M."/>
            <person name="Wessling R."/>
            <person name="Wicker T."/>
            <person name="Panstruga R."/>
        </authorList>
    </citation>
    <scope>NUCLEOTIDE SEQUENCE [LARGE SCALE GENOMIC DNA]</scope>
    <source>
        <strain evidence="2">DH14</strain>
    </source>
</reference>
<feature type="chain" id="PRO_5004106671" evidence="1">
    <location>
        <begin position="20"/>
        <end position="94"/>
    </location>
</feature>
<dbReference type="AlphaFoldDB" id="N1J8L1"/>
<dbReference type="InParanoid" id="N1J8L1"/>
<feature type="signal peptide" evidence="1">
    <location>
        <begin position="1"/>
        <end position="19"/>
    </location>
</feature>
<evidence type="ECO:0000256" key="1">
    <source>
        <dbReference type="SAM" id="SignalP"/>
    </source>
</evidence>
<protein>
    <submittedName>
        <fullName evidence="2">CELP0006 Effector like protein</fullName>
    </submittedName>
</protein>
<gene>
    <name evidence="2" type="ORF">BGHDH14_bgh03696</name>
</gene>
<name>N1J8L1_BLUG1</name>
<evidence type="ECO:0000313" key="2">
    <source>
        <dbReference type="EMBL" id="CCU76930.1"/>
    </source>
</evidence>
<proteinExistence type="predicted"/>
<keyword evidence="3" id="KW-1185">Reference proteome</keyword>
<accession>N1J8L1</accession>
<dbReference type="HOGENOM" id="CLU_170480_0_0_1"/>
<evidence type="ECO:0000313" key="3">
    <source>
        <dbReference type="Proteomes" id="UP000015441"/>
    </source>
</evidence>
<keyword evidence="1" id="KW-0732">Signal</keyword>
<dbReference type="EMBL" id="CAUH01003167">
    <property type="protein sequence ID" value="CCU76930.1"/>
    <property type="molecule type" value="Genomic_DNA"/>
</dbReference>
<comment type="caution">
    <text evidence="2">The sequence shown here is derived from an EMBL/GenBank/DDBJ whole genome shotgun (WGS) entry which is preliminary data.</text>
</comment>
<organism evidence="2 3">
    <name type="scientific">Blumeria graminis f. sp. hordei (strain DH14)</name>
    <name type="common">Barley powdery mildew</name>
    <name type="synonym">Oidium monilioides f. sp. hordei</name>
    <dbReference type="NCBI Taxonomy" id="546991"/>
    <lineage>
        <taxon>Eukaryota</taxon>
        <taxon>Fungi</taxon>
        <taxon>Dikarya</taxon>
        <taxon>Ascomycota</taxon>
        <taxon>Pezizomycotina</taxon>
        <taxon>Leotiomycetes</taxon>
        <taxon>Erysiphales</taxon>
        <taxon>Erysiphaceae</taxon>
        <taxon>Blumeria</taxon>
        <taxon>Blumeria hordei</taxon>
    </lineage>
</organism>
<sequence>MKLIHIVSSVVIFSLSVLATNDWDCRGNTVYAYIIDRETADTFTNHCTGLDTNYCEINAGDIFEAKFQIAGSNPPGARVEVNFNKDFIISFCSV</sequence>
<dbReference type="Proteomes" id="UP000015441">
    <property type="component" value="Unassembled WGS sequence"/>
</dbReference>